<dbReference type="GO" id="GO:0005886">
    <property type="term" value="C:plasma membrane"/>
    <property type="evidence" value="ECO:0007669"/>
    <property type="project" value="UniProtKB-SubCell"/>
</dbReference>
<comment type="pathway">
    <text evidence="2 14 15">Porphyrin-containing compound metabolism; protoporphyrin-IX biosynthesis; protoporphyrin-IX from protoporphyrinogen-IX: step 1/1.</text>
</comment>
<evidence type="ECO:0000256" key="2">
    <source>
        <dbReference type="ARBA" id="ARBA00005073"/>
    </source>
</evidence>
<organism evidence="16 17">
    <name type="scientific">Ramlibacter ginsenosidimutans</name>
    <dbReference type="NCBI Taxonomy" id="502333"/>
    <lineage>
        <taxon>Bacteria</taxon>
        <taxon>Pseudomonadati</taxon>
        <taxon>Pseudomonadota</taxon>
        <taxon>Betaproteobacteria</taxon>
        <taxon>Burkholderiales</taxon>
        <taxon>Comamonadaceae</taxon>
        <taxon>Ramlibacter</taxon>
    </lineage>
</organism>
<comment type="caution">
    <text evidence="16">The sequence shown here is derived from an EMBL/GenBank/DDBJ whole genome shotgun (WGS) entry which is preliminary data.</text>
</comment>
<feature type="transmembrane region" description="Helical" evidence="14">
    <location>
        <begin position="117"/>
        <end position="137"/>
    </location>
</feature>
<evidence type="ECO:0000256" key="15">
    <source>
        <dbReference type="PIRNR" id="PIRNR004638"/>
    </source>
</evidence>
<dbReference type="HAMAP" id="MF_02239">
    <property type="entry name" value="HemJ"/>
    <property type="match status" value="1"/>
</dbReference>
<comment type="subunit">
    <text evidence="14">Homodimer.</text>
</comment>
<dbReference type="GO" id="GO:0046872">
    <property type="term" value="F:metal ion binding"/>
    <property type="evidence" value="ECO:0007669"/>
    <property type="project" value="UniProtKB-UniRule"/>
</dbReference>
<protein>
    <recommendedName>
        <fullName evidence="4 14">Protoporphyrinogen IX oxidase</fullName>
        <shortName evidence="14">PPO</shortName>
        <ecNumber evidence="14 15">1.3.99.-</ecNumber>
    </recommendedName>
</protein>
<dbReference type="GO" id="GO:0006782">
    <property type="term" value="P:protoporphyrinogen IX biosynthetic process"/>
    <property type="evidence" value="ECO:0007669"/>
    <property type="project" value="UniProtKB-UniRule"/>
</dbReference>
<reference evidence="16" key="2">
    <citation type="submission" date="2021-01" db="EMBL/GenBank/DDBJ databases">
        <authorList>
            <person name="Kang M."/>
        </authorList>
    </citation>
    <scope>NUCLEOTIDE SEQUENCE</scope>
    <source>
        <strain evidence="16">KACC 17527</strain>
    </source>
</reference>
<evidence type="ECO:0000256" key="4">
    <source>
        <dbReference type="ARBA" id="ARBA00017504"/>
    </source>
</evidence>
<keyword evidence="7 14" id="KW-0812">Transmembrane</keyword>
<dbReference type="GO" id="GO:0070818">
    <property type="term" value="F:protoporphyrinogen oxidase activity"/>
    <property type="evidence" value="ECO:0007669"/>
    <property type="project" value="UniProtKB-UniRule"/>
</dbReference>
<dbReference type="EC" id="1.3.99.-" evidence="14 15"/>
<comment type="catalytic activity">
    <reaction evidence="13 14 15">
        <text>protoporphyrinogen IX + 3 A = protoporphyrin IX + 3 AH2</text>
        <dbReference type="Rhea" id="RHEA:62000"/>
        <dbReference type="ChEBI" id="CHEBI:13193"/>
        <dbReference type="ChEBI" id="CHEBI:17499"/>
        <dbReference type="ChEBI" id="CHEBI:57306"/>
        <dbReference type="ChEBI" id="CHEBI:57307"/>
    </reaction>
</comment>
<dbReference type="InterPro" id="IPR005265">
    <property type="entry name" value="HemJ-like"/>
</dbReference>
<evidence type="ECO:0000256" key="12">
    <source>
        <dbReference type="ARBA" id="ARBA00023136"/>
    </source>
</evidence>
<comment type="cofactor">
    <cofactor evidence="14 15">
        <name>heme b</name>
        <dbReference type="ChEBI" id="CHEBI:60344"/>
    </cofactor>
    <text evidence="14 15">Binds 1 heme b (iron(II)-protoporphyrin IX) group per subunit.</text>
</comment>
<evidence type="ECO:0000256" key="6">
    <source>
        <dbReference type="ARBA" id="ARBA00022617"/>
    </source>
</evidence>
<dbReference type="PIRSF" id="PIRSF004638">
    <property type="entry name" value="UCP004638"/>
    <property type="match status" value="1"/>
</dbReference>
<dbReference type="AlphaFoldDB" id="A0A934TRG5"/>
<comment type="function">
    <text evidence="14 15">Catalyzes the oxidation of protoporphyrinogen IX to protoporphyrin IX.</text>
</comment>
<feature type="transmembrane region" description="Helical" evidence="14">
    <location>
        <begin position="82"/>
        <end position="105"/>
    </location>
</feature>
<dbReference type="Pfam" id="PF03653">
    <property type="entry name" value="UPF0093"/>
    <property type="match status" value="1"/>
</dbReference>
<keyword evidence="8 14" id="KW-0479">Metal-binding</keyword>
<gene>
    <name evidence="16" type="ORF">JJB11_07865</name>
</gene>
<comment type="subcellular location">
    <subcellularLocation>
        <location evidence="1 14">Cell membrane</location>
        <topology evidence="1 14">Multi-pass membrane protein</topology>
    </subcellularLocation>
</comment>
<feature type="transmembrane region" description="Helical" evidence="14">
    <location>
        <begin position="6"/>
        <end position="29"/>
    </location>
</feature>
<evidence type="ECO:0000256" key="7">
    <source>
        <dbReference type="ARBA" id="ARBA00022692"/>
    </source>
</evidence>
<evidence type="ECO:0000256" key="3">
    <source>
        <dbReference type="ARBA" id="ARBA00006501"/>
    </source>
</evidence>
<evidence type="ECO:0000256" key="8">
    <source>
        <dbReference type="ARBA" id="ARBA00022723"/>
    </source>
</evidence>
<sequence length="140" mass="15913">MLWVKAFHIVFVASWFAGLFYLPRIFVNLAMVPAGSLAERERLLLMARKLLRFTTMLAVPAVLLGLWLWLGYGIGRGAGWMHAKLGIVVLTVGYHHACAVVLRKLQAGTSRRSHRWFRWFNELPVLFLLAAVILVVVKPF</sequence>
<evidence type="ECO:0000313" key="17">
    <source>
        <dbReference type="Proteomes" id="UP000630528"/>
    </source>
</evidence>
<feature type="transmembrane region" description="Helical" evidence="14">
    <location>
        <begin position="50"/>
        <end position="70"/>
    </location>
</feature>
<name>A0A934TRG5_9BURK</name>
<proteinExistence type="inferred from homology"/>
<evidence type="ECO:0000256" key="13">
    <source>
        <dbReference type="ARBA" id="ARBA00048390"/>
    </source>
</evidence>
<evidence type="ECO:0000256" key="10">
    <source>
        <dbReference type="ARBA" id="ARBA00023002"/>
    </source>
</evidence>
<dbReference type="PANTHER" id="PTHR40255:SF1">
    <property type="entry name" value="PROTOPORPHYRINOGEN IX OXIDASE"/>
    <property type="match status" value="1"/>
</dbReference>
<dbReference type="PANTHER" id="PTHR40255">
    <property type="entry name" value="UPF0093 MEMBRANE PROTEIN SLR1790"/>
    <property type="match status" value="1"/>
</dbReference>
<evidence type="ECO:0000313" key="16">
    <source>
        <dbReference type="EMBL" id="MBK6006009.1"/>
    </source>
</evidence>
<dbReference type="RefSeq" id="WP_201168079.1">
    <property type="nucleotide sequence ID" value="NZ_JAEPWM010000002.1"/>
</dbReference>
<evidence type="ECO:0000256" key="5">
    <source>
        <dbReference type="ARBA" id="ARBA00022475"/>
    </source>
</evidence>
<keyword evidence="9 14" id="KW-1133">Transmembrane helix</keyword>
<keyword evidence="12 14" id="KW-0472">Membrane</keyword>
<feature type="binding site" description="axial binding residue" evidence="14">
    <location>
        <position position="8"/>
    </location>
    <ligand>
        <name>heme</name>
        <dbReference type="ChEBI" id="CHEBI:30413"/>
    </ligand>
    <ligandPart>
        <name>Fe</name>
        <dbReference type="ChEBI" id="CHEBI:18248"/>
    </ligandPart>
</feature>
<reference evidence="16" key="1">
    <citation type="journal article" date="2012" name="J. Microbiol. Biotechnol.">
        <title>Ramlibacter ginsenosidimutans sp. nov., with ginsenoside-converting activity.</title>
        <authorList>
            <person name="Wang L."/>
            <person name="An D.S."/>
            <person name="Kim S.G."/>
            <person name="Jin F.X."/>
            <person name="Kim S.C."/>
            <person name="Lee S.T."/>
            <person name="Im W.T."/>
        </authorList>
    </citation>
    <scope>NUCLEOTIDE SEQUENCE</scope>
    <source>
        <strain evidence="16">KACC 17527</strain>
    </source>
</reference>
<keyword evidence="6 14" id="KW-0349">Heme</keyword>
<evidence type="ECO:0000256" key="9">
    <source>
        <dbReference type="ARBA" id="ARBA00022989"/>
    </source>
</evidence>
<dbReference type="Proteomes" id="UP000630528">
    <property type="component" value="Unassembled WGS sequence"/>
</dbReference>
<keyword evidence="11 14" id="KW-0408">Iron</keyword>
<evidence type="ECO:0000256" key="14">
    <source>
        <dbReference type="HAMAP-Rule" id="MF_02239"/>
    </source>
</evidence>
<comment type="similarity">
    <text evidence="3 14 15">Belongs to the HemJ family.</text>
</comment>
<evidence type="ECO:0000256" key="1">
    <source>
        <dbReference type="ARBA" id="ARBA00004651"/>
    </source>
</evidence>
<feature type="binding site" description="axial binding residue" evidence="14">
    <location>
        <position position="84"/>
    </location>
    <ligand>
        <name>heme</name>
        <dbReference type="ChEBI" id="CHEBI:30413"/>
    </ligand>
    <ligandPart>
        <name>Fe</name>
        <dbReference type="ChEBI" id="CHEBI:18248"/>
    </ligandPart>
</feature>
<keyword evidence="10 14" id="KW-0560">Oxidoreductase</keyword>
<accession>A0A934TRG5</accession>
<evidence type="ECO:0000256" key="11">
    <source>
        <dbReference type="ARBA" id="ARBA00023004"/>
    </source>
</evidence>
<dbReference type="EMBL" id="JAEPWM010000002">
    <property type="protein sequence ID" value="MBK6006009.1"/>
    <property type="molecule type" value="Genomic_DNA"/>
</dbReference>
<keyword evidence="5 14" id="KW-1003">Cell membrane</keyword>
<keyword evidence="17" id="KW-1185">Reference proteome</keyword>